<name>A0A173GD99_9CAUD</name>
<dbReference type="Proteomes" id="UP000222975">
    <property type="component" value="Segment"/>
</dbReference>
<proteinExistence type="predicted"/>
<accession>A0A173GD99</accession>
<protein>
    <submittedName>
        <fullName evidence="1">Uncharacterized protein</fullName>
    </submittedName>
</protein>
<gene>
    <name evidence="1" type="ORF">SIMMY50_170</name>
</gene>
<evidence type="ECO:0000313" key="1">
    <source>
        <dbReference type="EMBL" id="ANH51632.1"/>
    </source>
</evidence>
<organism evidence="1 2">
    <name type="scientific">Erwinia phage vB_EamM_Simmy50</name>
    <dbReference type="NCBI Taxonomy" id="1815988"/>
    <lineage>
        <taxon>Viruses</taxon>
        <taxon>Duplodnaviria</taxon>
        <taxon>Heunggongvirae</taxon>
        <taxon>Uroviricota</taxon>
        <taxon>Caudoviricetes</taxon>
        <taxon>Chimalliviridae</taxon>
        <taxon>Agricanvirus</taxon>
        <taxon>Agricanvirus simmy50</taxon>
    </lineage>
</organism>
<reference evidence="2" key="1">
    <citation type="submission" date="2016-03" db="EMBL/GenBank/DDBJ databases">
        <authorList>
            <person name="Sharma R."/>
            <person name="Simister A.R."/>
            <person name="Berg J.A."/>
            <person name="Jensen G.L."/>
            <person name="Keele B.R."/>
            <person name="Ward M.E.H."/>
            <person name="Breakwell D.P."/>
            <person name="Hope S."/>
            <person name="Grose J.H."/>
        </authorList>
    </citation>
    <scope>NUCLEOTIDE SEQUENCE [LARGE SCALE GENOMIC DNA]</scope>
</reference>
<sequence>MIRKNEAAAGVELAQLLTRSGVSLVAQDNLPLGALRLATEVVTPVSDDDVEATLVNRTKAVMLGGVEEDGSPRMIPSEHGYAKSRLVDAMAAGVKAVISAARTTVIPLIRSSHDAVDKYVAEKTDPLAMMPDLAVYNYDAVWDSQIVDGVVTHYAQVALVGMPIVSLPDLSDEQLAELVSSGSSELRDFVQRLTASQPDLVRAIYQVWFQGAAVSDSDDFSYLSRSLTVTADARALAITGNDPLDVRRSYEPIVLAYLMADNLYNNPVAGSGLGADRYAMVTSAFRAHFAKCMERIYRVRSGNLDRKILVISMPVVDSWRSYALTGERLLINGDVYKWYLEAGGSVEALVGNCYTERSINARTILDAKDRLEAEFARIGSMAKSIAVTNLHTLTIQGILNVVENHVVNEIDIQAWDKMYSKYNYTTTKNDAITDVRHYLSSIQNVSTYEAVDNVLTYIFASMIYGPLETAPFMLAMATYPDQTLSPREIAAHVEIDMVLDNLLNMTYYRGLR</sequence>
<keyword evidence="2" id="KW-1185">Reference proteome</keyword>
<dbReference type="EMBL" id="KU886223">
    <property type="protein sequence ID" value="ANH51632.1"/>
    <property type="molecule type" value="Genomic_DNA"/>
</dbReference>
<evidence type="ECO:0000313" key="2">
    <source>
        <dbReference type="Proteomes" id="UP000222975"/>
    </source>
</evidence>